<keyword evidence="6" id="KW-0539">Nucleus</keyword>
<reference evidence="11" key="2">
    <citation type="submission" date="2018-07" db="EMBL/GenBank/DDBJ databases">
        <authorList>
            <person name="Quirk P.G."/>
            <person name="Krulwich T.A."/>
        </authorList>
    </citation>
    <scope>NUCLEOTIDE SEQUENCE</scope>
</reference>
<keyword evidence="4" id="KW-0238">DNA-binding</keyword>
<dbReference type="EMBL" id="UFQS01002593">
    <property type="protein sequence ID" value="SSX14325.1"/>
    <property type="molecule type" value="Genomic_DNA"/>
</dbReference>
<dbReference type="GO" id="GO:0046983">
    <property type="term" value="F:protein dimerization activity"/>
    <property type="evidence" value="ECO:0007669"/>
    <property type="project" value="InterPro"/>
</dbReference>
<dbReference type="GO" id="GO:0000977">
    <property type="term" value="F:RNA polymerase II transcription regulatory region sequence-specific DNA binding"/>
    <property type="evidence" value="ECO:0007669"/>
    <property type="project" value="TreeGrafter"/>
</dbReference>
<feature type="compositionally biased region" description="Polar residues" evidence="7">
    <location>
        <begin position="261"/>
        <end position="271"/>
    </location>
</feature>
<dbReference type="SMART" id="SM00091">
    <property type="entry name" value="PAS"/>
    <property type="match status" value="2"/>
</dbReference>
<dbReference type="AlphaFoldDB" id="A0A336LCQ0"/>
<dbReference type="GO" id="GO:0000981">
    <property type="term" value="F:DNA-binding transcription factor activity, RNA polymerase II-specific"/>
    <property type="evidence" value="ECO:0007669"/>
    <property type="project" value="TreeGrafter"/>
</dbReference>
<feature type="region of interest" description="Disordered" evidence="7">
    <location>
        <begin position="755"/>
        <end position="784"/>
    </location>
</feature>
<dbReference type="GO" id="GO:0005634">
    <property type="term" value="C:nucleus"/>
    <property type="evidence" value="ECO:0007669"/>
    <property type="project" value="UniProtKB-SubCell"/>
</dbReference>
<feature type="region of interest" description="Disordered" evidence="7">
    <location>
        <begin position="240"/>
        <end position="271"/>
    </location>
</feature>
<dbReference type="PROSITE" id="PS50888">
    <property type="entry name" value="BHLH"/>
    <property type="match status" value="1"/>
</dbReference>
<evidence type="ECO:0000256" key="2">
    <source>
        <dbReference type="ARBA" id="ARBA00022737"/>
    </source>
</evidence>
<evidence type="ECO:0000256" key="1">
    <source>
        <dbReference type="ARBA" id="ARBA00004123"/>
    </source>
</evidence>
<protein>
    <submittedName>
        <fullName evidence="10">CSON006875 protein</fullName>
    </submittedName>
</protein>
<evidence type="ECO:0000256" key="4">
    <source>
        <dbReference type="ARBA" id="ARBA00023125"/>
    </source>
</evidence>
<feature type="compositionally biased region" description="Basic and acidic residues" evidence="7">
    <location>
        <begin position="494"/>
        <end position="503"/>
    </location>
</feature>
<keyword evidence="5" id="KW-0804">Transcription</keyword>
<feature type="compositionally biased region" description="Low complexity" evidence="7">
    <location>
        <begin position="504"/>
        <end position="514"/>
    </location>
</feature>
<dbReference type="GO" id="GO:0045165">
    <property type="term" value="P:cell fate commitment"/>
    <property type="evidence" value="ECO:0007669"/>
    <property type="project" value="UniProtKB-ARBA"/>
</dbReference>
<dbReference type="SUPFAM" id="SSF55785">
    <property type="entry name" value="PYP-like sensor domain (PAS domain)"/>
    <property type="match status" value="2"/>
</dbReference>
<dbReference type="PANTHER" id="PTHR23043:SF26">
    <property type="entry name" value="PROTEIN TRACHEALESS"/>
    <property type="match status" value="1"/>
</dbReference>
<gene>
    <name evidence="10" type="primary">CSON006875</name>
</gene>
<feature type="domain" description="PAS" evidence="8">
    <location>
        <begin position="393"/>
        <end position="439"/>
    </location>
</feature>
<accession>A0A336LCQ0</accession>
<dbReference type="InterPro" id="IPR013767">
    <property type="entry name" value="PAS_fold"/>
</dbReference>
<feature type="region of interest" description="Disordered" evidence="7">
    <location>
        <begin position="494"/>
        <end position="574"/>
    </location>
</feature>
<feature type="domain" description="PAS" evidence="8">
    <location>
        <begin position="172"/>
        <end position="242"/>
    </location>
</feature>
<evidence type="ECO:0000256" key="3">
    <source>
        <dbReference type="ARBA" id="ARBA00023015"/>
    </source>
</evidence>
<dbReference type="InterPro" id="IPR013655">
    <property type="entry name" value="PAS_fold_3"/>
</dbReference>
<comment type="subcellular location">
    <subcellularLocation>
        <location evidence="1">Nucleus</location>
    </subcellularLocation>
</comment>
<dbReference type="PROSITE" id="PS50112">
    <property type="entry name" value="PAS"/>
    <property type="match status" value="2"/>
</dbReference>
<dbReference type="EMBL" id="UFQT01002593">
    <property type="protein sequence ID" value="SSX33736.1"/>
    <property type="molecule type" value="Genomic_DNA"/>
</dbReference>
<proteinExistence type="predicted"/>
<dbReference type="FunFam" id="3.30.450.20:FF:000089">
    <property type="entry name" value="Trachealess, isoform E"/>
    <property type="match status" value="1"/>
</dbReference>
<dbReference type="CDD" id="cd19733">
    <property type="entry name" value="bHLH-PAS_trachealess_like"/>
    <property type="match status" value="1"/>
</dbReference>
<reference evidence="10" key="1">
    <citation type="submission" date="2018-04" db="EMBL/GenBank/DDBJ databases">
        <authorList>
            <person name="Go L.Y."/>
            <person name="Mitchell J.A."/>
        </authorList>
    </citation>
    <scope>NUCLEOTIDE SEQUENCE</scope>
    <source>
        <tissue evidence="10">Whole organism</tissue>
    </source>
</reference>
<feature type="region of interest" description="Disordered" evidence="7">
    <location>
        <begin position="689"/>
        <end position="717"/>
    </location>
</feature>
<dbReference type="InterPro" id="IPR000014">
    <property type="entry name" value="PAS"/>
</dbReference>
<dbReference type="InterPro" id="IPR035965">
    <property type="entry name" value="PAS-like_dom_sf"/>
</dbReference>
<dbReference type="GO" id="GO:0045944">
    <property type="term" value="P:positive regulation of transcription by RNA polymerase II"/>
    <property type="evidence" value="ECO:0007669"/>
    <property type="project" value="UniProtKB-ARBA"/>
</dbReference>
<name>A0A336LCQ0_CULSO</name>
<dbReference type="VEuPathDB" id="VectorBase:CSON006875"/>
<evidence type="ECO:0000256" key="5">
    <source>
        <dbReference type="ARBA" id="ARBA00023163"/>
    </source>
</evidence>
<dbReference type="Gene3D" id="3.30.450.20">
    <property type="entry name" value="PAS domain"/>
    <property type="match status" value="2"/>
</dbReference>
<dbReference type="PANTHER" id="PTHR23043">
    <property type="entry name" value="HYPOXIA-INDUCIBLE FACTOR 1 ALPHA"/>
    <property type="match status" value="1"/>
</dbReference>
<dbReference type="SUPFAM" id="SSF47459">
    <property type="entry name" value="HLH, helix-loop-helix DNA-binding domain"/>
    <property type="match status" value="1"/>
</dbReference>
<dbReference type="SMART" id="SM00353">
    <property type="entry name" value="HLH"/>
    <property type="match status" value="1"/>
</dbReference>
<dbReference type="FunFam" id="4.10.280.10:FF:000007">
    <property type="entry name" value="single-minded homolog 1 isoform X1"/>
    <property type="match status" value="1"/>
</dbReference>
<evidence type="ECO:0000259" key="9">
    <source>
        <dbReference type="PROSITE" id="PS50888"/>
    </source>
</evidence>
<feature type="compositionally biased region" description="Polar residues" evidence="7">
    <location>
        <begin position="540"/>
        <end position="557"/>
    </location>
</feature>
<sequence>MIPYPAAMAMDYMGYHQQQQFHHHRQMVAGAPPASASFAHSWLVPSQDLYSAVTYNQFSSNQPVTHKPEPIIDPRILELRKEKSRDAARNRRGKENYEFYELAKMLPLPAAITSQLDKASIIRLTISYLKLRDFSQHGDPSWTRETLSSSSKILKSASARRTAAGMAMELFEQHQGTHILQSLDGFALAVGADGRFLYISETVSIYLGLSQVELTGSSIFDYVHHGDHAEIAEQLGLSLSSNSNTGMNSPHSIHSDDPGTSHGTHNPDAQMTISSNSAYKGYDRAFCIRMKSTLTKRGCHFKSSGYRASEEANEKLTVVNSGGKGGKATSNHYVVVLVLCRLRTQYNFTQSKKSQPQLMGIVGLAVALPPPSIHEIRLECDMFVTRINFDFTIAHCEPKVTELLDYTPDELVGRNIYSLCHVINKGQVLTHYYRVMNKNGGFTWIQTCATVVCNSKNAEEQNIICVNYVISRKENANLILDTCQMEPVKSEEIENPGLEHNKSDSPGSGPSNDGVGRHNRNPDLKGVTKTKSPERRSRKANNSEGNVNSTNLSSASSADKGVEEVTTPVASTRGRKRKIKFVPTKEDVEGPNTKIANIEQNSDVVSSERNESSVKDLEHAMSKHLPATTDFSTDTLLKQQQQSDKTGNAIQWNGHNTSQFPQQSQGTMPATALLRQLYANRESVIRATSSRSGSGFYPDTIQSSALPTPPGSESSYDTQYTTLHHQVQKPGDAFTNLVSAYGSYSSAAAMEYQNAMTPPSSVSPRDTSSHHGKSHTSGNNSNIASTSSGYDYISSVYAEQSESSLPPLPLKPQAYSAAAAAMHHSSIAEGYGAIDQSQYFPHPTGFHLYHKGQGWYSTPT</sequence>
<organism evidence="10">
    <name type="scientific">Culicoides sonorensis</name>
    <name type="common">Biting midge</name>
    <dbReference type="NCBI Taxonomy" id="179676"/>
    <lineage>
        <taxon>Eukaryota</taxon>
        <taxon>Metazoa</taxon>
        <taxon>Ecdysozoa</taxon>
        <taxon>Arthropoda</taxon>
        <taxon>Hexapoda</taxon>
        <taxon>Insecta</taxon>
        <taxon>Pterygota</taxon>
        <taxon>Neoptera</taxon>
        <taxon>Endopterygota</taxon>
        <taxon>Diptera</taxon>
        <taxon>Nematocera</taxon>
        <taxon>Chironomoidea</taxon>
        <taxon>Ceratopogonidae</taxon>
        <taxon>Ceratopogoninae</taxon>
        <taxon>Culicoides</taxon>
        <taxon>Monoculicoides</taxon>
    </lineage>
</organism>
<dbReference type="Pfam" id="PF00989">
    <property type="entry name" value="PAS"/>
    <property type="match status" value="1"/>
</dbReference>
<dbReference type="InterPro" id="IPR036638">
    <property type="entry name" value="HLH_DNA-bd_sf"/>
</dbReference>
<dbReference type="SMART" id="SM00086">
    <property type="entry name" value="PAC"/>
    <property type="match status" value="1"/>
</dbReference>
<dbReference type="InterPro" id="IPR011598">
    <property type="entry name" value="bHLH_dom"/>
</dbReference>
<keyword evidence="3" id="KW-0805">Transcription regulation</keyword>
<dbReference type="InterPro" id="IPR001610">
    <property type="entry name" value="PAC"/>
</dbReference>
<evidence type="ECO:0000256" key="6">
    <source>
        <dbReference type="ARBA" id="ARBA00023242"/>
    </source>
</evidence>
<dbReference type="Pfam" id="PF08447">
    <property type="entry name" value="PAS_3"/>
    <property type="match status" value="1"/>
</dbReference>
<evidence type="ECO:0000259" key="8">
    <source>
        <dbReference type="PROSITE" id="PS50112"/>
    </source>
</evidence>
<dbReference type="CDD" id="cd00130">
    <property type="entry name" value="PAS"/>
    <property type="match status" value="2"/>
</dbReference>
<dbReference type="Gene3D" id="4.10.280.10">
    <property type="entry name" value="Helix-loop-helix DNA-binding domain"/>
    <property type="match status" value="1"/>
</dbReference>
<evidence type="ECO:0000313" key="10">
    <source>
        <dbReference type="EMBL" id="SSX14325.1"/>
    </source>
</evidence>
<dbReference type="Pfam" id="PF23171">
    <property type="entry name" value="bHLH_HIF1A"/>
    <property type="match status" value="1"/>
</dbReference>
<evidence type="ECO:0000313" key="11">
    <source>
        <dbReference type="EMBL" id="SSX33736.1"/>
    </source>
</evidence>
<feature type="domain" description="BHLH" evidence="9">
    <location>
        <begin position="79"/>
        <end position="132"/>
    </location>
</feature>
<keyword evidence="2" id="KW-0677">Repeat</keyword>
<feature type="compositionally biased region" description="Polar residues" evidence="7">
    <location>
        <begin position="755"/>
        <end position="766"/>
    </location>
</feature>
<feature type="compositionally biased region" description="Low complexity" evidence="7">
    <location>
        <begin position="240"/>
        <end position="249"/>
    </location>
</feature>
<feature type="compositionally biased region" description="Polar residues" evidence="7">
    <location>
        <begin position="700"/>
        <end position="717"/>
    </location>
</feature>
<evidence type="ECO:0000256" key="7">
    <source>
        <dbReference type="SAM" id="MobiDB-lite"/>
    </source>
</evidence>